<accession>A0A024W170</accession>
<gene>
    <name evidence="3" type="ORF">PFTANZ_04611</name>
</gene>
<keyword evidence="1" id="KW-0175">Coiled coil</keyword>
<organism evidence="3 4">
    <name type="scientific">Plasmodium falciparum Tanzania</name>
    <name type="common">2000708</name>
    <dbReference type="NCBI Taxonomy" id="1036725"/>
    <lineage>
        <taxon>Eukaryota</taxon>
        <taxon>Sar</taxon>
        <taxon>Alveolata</taxon>
        <taxon>Apicomplexa</taxon>
        <taxon>Aconoidasida</taxon>
        <taxon>Haemosporida</taxon>
        <taxon>Plasmodiidae</taxon>
        <taxon>Plasmodium</taxon>
        <taxon>Plasmodium (Laverania)</taxon>
    </lineage>
</organism>
<reference evidence="3 4" key="2">
    <citation type="submission" date="2013-02" db="EMBL/GenBank/DDBJ databases">
        <title>The Genome Sequence of Plasmodium falciparum Tanzania (2000708).</title>
        <authorList>
            <consortium name="The Broad Institute Genome Sequencing Platform"/>
            <consortium name="The Broad Institute Genome Sequencing Center for Infectious Disease"/>
            <person name="Neafsey D."/>
            <person name="Cheeseman I."/>
            <person name="Volkman S."/>
            <person name="Adams J."/>
            <person name="Walker B."/>
            <person name="Young S.K."/>
            <person name="Zeng Q."/>
            <person name="Gargeya S."/>
            <person name="Fitzgerald M."/>
            <person name="Haas B."/>
            <person name="Abouelleil A."/>
            <person name="Alvarado L."/>
            <person name="Arachchi H.M."/>
            <person name="Berlin A.M."/>
            <person name="Chapman S.B."/>
            <person name="Dewar J."/>
            <person name="Goldberg J."/>
            <person name="Griggs A."/>
            <person name="Gujja S."/>
            <person name="Hansen M."/>
            <person name="Howarth C."/>
            <person name="Imamovic A."/>
            <person name="Larimer J."/>
            <person name="McCowan C."/>
            <person name="Murphy C."/>
            <person name="Neiman D."/>
            <person name="Pearson M."/>
            <person name="Priest M."/>
            <person name="Roberts A."/>
            <person name="Saif S."/>
            <person name="Shea T."/>
            <person name="Sisk P."/>
            <person name="Sykes S."/>
            <person name="Wortman J."/>
            <person name="Nusbaum C."/>
            <person name="Birren B."/>
        </authorList>
    </citation>
    <scope>NUCLEOTIDE SEQUENCE [LARGE SCALE GENOMIC DNA]</scope>
    <source>
        <strain evidence="4">Tanzania (2000708)</strain>
    </source>
</reference>
<feature type="compositionally biased region" description="Low complexity" evidence="2">
    <location>
        <begin position="774"/>
        <end position="792"/>
    </location>
</feature>
<name>A0A024W170_PLAFA</name>
<feature type="compositionally biased region" description="Basic and acidic residues" evidence="2">
    <location>
        <begin position="633"/>
        <end position="646"/>
    </location>
</feature>
<dbReference type="Proteomes" id="UP000030708">
    <property type="component" value="Unassembled WGS sequence"/>
</dbReference>
<sequence>MYAMDPYESPSEFLNKKKQKSQKKGNSLIISNEEKNKCLEEENNKMENEKKLKFIDIFDEENELGISNDIIINNNKINTNKELVINNYDKINNPRDINKQHYLINTSKEIAPKKKSFFNISKRKGNKDHEHSFHHIHEKEKIYLDTPYNNNNKKNNVKDIICDDKQINCYNKDIICDDKQINCYNKDIICDNKHINCYNEDIICDDKQINCYNEDIICDDDGNSPDDERNNIIYNNHYDDNDYYPYDINYLQNKVCEVKILLDASLEKEKTLCEEKKIMENNYNIAYKSMEEMKNEIINITNIHNEEIIKLKESYERRLDLLKQEIDEKDIFFKKKIETQEQENVTQIKKCEELYIEEKKKKEHLEDVIKRLEKEKEDKEDIIKGFENEKEDIIKRLENEKEDIIKRLENEKEDIIKRLENEKEDIIKKMEQQNEDIILTMNKEKEQEANQRINEYKNLIESYKKDKEKYCNNEKVWAHNMNESKEKINNLINTLKEYEEENKNLQNIINQKNDTITNIVNDILLVKNVYEDLIKEKDMHEIDKNNLIHKIKNHENDMLSLQNNIDKLKKSNNNLNEDLRKKEKIIITLKNENMYLKKENEIFNNNFLSIKGEDKDTKLKIYSTDVTDSTNDQDDKTNENHKRDDTNNISDDNYIKHQETNIIEEKKIIKKDLLNSKILKFGKYLNYNNIITKDDSSDYADPSFSFSSSSSFSSYPSHSSYPYSSYSSICSKEKNNNIVHININKKNNPKEDEKGTRRRRHKSCNNYYKTRYDSNSPIKNSKNNSNNLHLHSSSLNASYSHTSSYNKHKNMNHIINEESKMRNETVSRKQNKQIKSAENKYDKGLLNKIYYKNEEKNIQFNFSNIIQQINEKDKVENNNIYPNQNIDRMKYKNDIDYVDNYMDSHQTSHINLKKKENNSYNHNIQSHDIYRKELLSNKYLYDKNLYNYKKTYNIFSFSNNHIGEHNEIKKRIAYNNNNNNDNNKKKDLSLLLRNEENIKTQHPLNNIKKNILHENIKYVHNLDKNVLDINNFENDEPVEKIQLNSSLIRHKMREKGFHMDYEEKKENDFMNSDEQRYKNMKYYFSTILKKKPCYNKLNIQTNDDLDILSHENRNKLVGDTFEDLKKKIKDQKENRGFIISDYDICRNEDCVDTMSDTIKYNKDNNMNSINSINSMNSINNKDNILTSQFSSSNVLDKSMNHFVHPNDTNNNEKKISNVNSYLLKNYKKKSNMYGLFIINERLKCIYNNIENKRKSISNLPLYIPKVQETKKCNNSFHLLRNEHINNQDTKENNGKVISKDNLPKNNMNINHMNNIPEEHKYTNVNINNYNKRIFKKDMENIMRKDNMYKNMGSNYICTNKTNNINYIDNNIDNNIDNI</sequence>
<dbReference type="PANTHER" id="PTHR37410">
    <property type="entry name" value="ADHESIN, PUTATIVE-RELATED"/>
    <property type="match status" value="1"/>
</dbReference>
<dbReference type="EMBL" id="KI926512">
    <property type="protein sequence ID" value="ETW34704.1"/>
    <property type="molecule type" value="Genomic_DNA"/>
</dbReference>
<feature type="region of interest" description="Disordered" evidence="2">
    <location>
        <begin position="740"/>
        <end position="792"/>
    </location>
</feature>
<reference evidence="3 4" key="1">
    <citation type="submission" date="2013-02" db="EMBL/GenBank/DDBJ databases">
        <title>The Genome Annotation of Plasmodium falciparum Tanzania (2000708).</title>
        <authorList>
            <consortium name="The Broad Institute Genome Sequencing Platform"/>
            <consortium name="The Broad Institute Genome Sequencing Center for Infectious Disease"/>
            <person name="Neafsey D."/>
            <person name="Hoffman S."/>
            <person name="Volkman S."/>
            <person name="Rosenthal P."/>
            <person name="Walker B."/>
            <person name="Young S.K."/>
            <person name="Zeng Q."/>
            <person name="Gargeya S."/>
            <person name="Fitzgerald M."/>
            <person name="Haas B."/>
            <person name="Abouelleil A."/>
            <person name="Allen A.W."/>
            <person name="Alvarado L."/>
            <person name="Arachchi H.M."/>
            <person name="Berlin A.M."/>
            <person name="Chapman S.B."/>
            <person name="Gainer-Dewar J."/>
            <person name="Goldberg J."/>
            <person name="Griggs A."/>
            <person name="Gujja S."/>
            <person name="Hansen M."/>
            <person name="Howarth C."/>
            <person name="Imamovic A."/>
            <person name="Ireland A."/>
            <person name="Larimer J."/>
            <person name="McCowan C."/>
            <person name="Murphy C."/>
            <person name="Pearson M."/>
            <person name="Poon T.W."/>
            <person name="Priest M."/>
            <person name="Roberts A."/>
            <person name="Saif S."/>
            <person name="Shea T."/>
            <person name="Sisk P."/>
            <person name="Sykes S."/>
            <person name="Wortman J."/>
            <person name="Nusbaum C."/>
            <person name="Birren B."/>
        </authorList>
    </citation>
    <scope>NUCLEOTIDE SEQUENCE [LARGE SCALE GENOMIC DNA]</scope>
    <source>
        <strain evidence="4">Tanzania (2000708)</strain>
    </source>
</reference>
<evidence type="ECO:0000313" key="3">
    <source>
        <dbReference type="EMBL" id="ETW34704.1"/>
    </source>
</evidence>
<evidence type="ECO:0000313" key="4">
    <source>
        <dbReference type="Proteomes" id="UP000030708"/>
    </source>
</evidence>
<protein>
    <submittedName>
        <fullName evidence="3">Uncharacterized protein</fullName>
    </submittedName>
</protein>
<proteinExistence type="predicted"/>
<evidence type="ECO:0000256" key="2">
    <source>
        <dbReference type="SAM" id="MobiDB-lite"/>
    </source>
</evidence>
<feature type="region of interest" description="Disordered" evidence="2">
    <location>
        <begin position="1"/>
        <end position="30"/>
    </location>
</feature>
<feature type="region of interest" description="Disordered" evidence="2">
    <location>
        <begin position="626"/>
        <end position="652"/>
    </location>
</feature>
<dbReference type="PANTHER" id="PTHR37410:SF1">
    <property type="entry name" value="FACTOR, PUTATIVE-RELATED"/>
    <property type="match status" value="1"/>
</dbReference>
<dbReference type="OrthoDB" id="10255512at2759"/>
<feature type="coiled-coil region" evidence="1">
    <location>
        <begin position="276"/>
        <end position="592"/>
    </location>
</feature>
<evidence type="ECO:0000256" key="1">
    <source>
        <dbReference type="SAM" id="Coils"/>
    </source>
</evidence>
<dbReference type="eggNOG" id="ENOG502QXTF">
    <property type="taxonomic scope" value="Eukaryota"/>
</dbReference>